<keyword evidence="1" id="KW-0472">Membrane</keyword>
<name>A0A1F7RI99_9BACT</name>
<evidence type="ECO:0000256" key="1">
    <source>
        <dbReference type="SAM" id="Phobius"/>
    </source>
</evidence>
<feature type="transmembrane region" description="Helical" evidence="1">
    <location>
        <begin position="48"/>
        <end position="68"/>
    </location>
</feature>
<accession>A0A1F7RI99</accession>
<evidence type="ECO:0008006" key="4">
    <source>
        <dbReference type="Google" id="ProtNLM"/>
    </source>
</evidence>
<keyword evidence="1" id="KW-0812">Transmembrane</keyword>
<dbReference type="AlphaFoldDB" id="A0A1F7RI99"/>
<sequence>MVDIKETININKEVKILDPEKSVCDHSRIEQGMPENVHEAFRHYRQMAIAMSVSLMGLSFTVLGWLLIAKVILSPWYVHVITIVALVLVIVCGATVQFFAFQGYKYQARSMVEKDAIKKQQLRDKANQWFTRQDEIAWILYISFVIAVFAAFFGLIF</sequence>
<keyword evidence="1" id="KW-1133">Transmembrane helix</keyword>
<feature type="transmembrane region" description="Helical" evidence="1">
    <location>
        <begin position="136"/>
        <end position="156"/>
    </location>
</feature>
<protein>
    <recommendedName>
        <fullName evidence="4">DUF2269 domain-containing protein</fullName>
    </recommendedName>
</protein>
<dbReference type="Proteomes" id="UP000178526">
    <property type="component" value="Unassembled WGS sequence"/>
</dbReference>
<proteinExistence type="predicted"/>
<dbReference type="EMBL" id="MGDB01000074">
    <property type="protein sequence ID" value="OGL41242.1"/>
    <property type="molecule type" value="Genomic_DNA"/>
</dbReference>
<comment type="caution">
    <text evidence="2">The sequence shown here is derived from an EMBL/GenBank/DDBJ whole genome shotgun (WGS) entry which is preliminary data.</text>
</comment>
<organism evidence="2 3">
    <name type="scientific">Candidatus Schekmanbacteria bacterium GWA2_38_11</name>
    <dbReference type="NCBI Taxonomy" id="1817876"/>
    <lineage>
        <taxon>Bacteria</taxon>
        <taxon>Candidatus Schekmaniibacteriota</taxon>
    </lineage>
</organism>
<evidence type="ECO:0000313" key="2">
    <source>
        <dbReference type="EMBL" id="OGL41242.1"/>
    </source>
</evidence>
<feature type="transmembrane region" description="Helical" evidence="1">
    <location>
        <begin position="80"/>
        <end position="101"/>
    </location>
</feature>
<evidence type="ECO:0000313" key="3">
    <source>
        <dbReference type="Proteomes" id="UP000178526"/>
    </source>
</evidence>
<reference evidence="2 3" key="1">
    <citation type="journal article" date="2016" name="Nat. Commun.">
        <title>Thousands of microbial genomes shed light on interconnected biogeochemical processes in an aquifer system.</title>
        <authorList>
            <person name="Anantharaman K."/>
            <person name="Brown C.T."/>
            <person name="Hug L.A."/>
            <person name="Sharon I."/>
            <person name="Castelle C.J."/>
            <person name="Probst A.J."/>
            <person name="Thomas B.C."/>
            <person name="Singh A."/>
            <person name="Wilkins M.J."/>
            <person name="Karaoz U."/>
            <person name="Brodie E.L."/>
            <person name="Williams K.H."/>
            <person name="Hubbard S.S."/>
            <person name="Banfield J.F."/>
        </authorList>
    </citation>
    <scope>NUCLEOTIDE SEQUENCE [LARGE SCALE GENOMIC DNA]</scope>
</reference>
<gene>
    <name evidence="2" type="ORF">A2042_05735</name>
</gene>